<sequence length="126" mass="14233">MEDISPDSGGIWGFDELGTPQAPDGWQRLVHFRAEGSSQLGDVYYEAPSGKKLRSMPEVKKFLADHPEYMTDGVTLSRFSFKRPKSQESYVRKRSHAKSVEHKQGIPVSRPAKKRATQSFLHKDAV</sequence>
<comment type="subcellular location">
    <subcellularLocation>
        <location evidence="1">Nucleus</location>
    </subcellularLocation>
</comment>
<dbReference type="PANTHER" id="PTHR12396">
    <property type="entry name" value="METHYL-CPG BINDING PROTEIN, MBD"/>
    <property type="match status" value="1"/>
</dbReference>
<dbReference type="Pfam" id="PF01429">
    <property type="entry name" value="MBD"/>
    <property type="match status" value="1"/>
</dbReference>
<reference evidence="9" key="1">
    <citation type="journal article" date="2018" name="Nat. Plants">
        <title>Whole-genome landscape of Medicago truncatula symbiotic genes.</title>
        <authorList>
            <person name="Pecrix Y."/>
            <person name="Staton S.E."/>
            <person name="Sallet E."/>
            <person name="Lelandais-Briere C."/>
            <person name="Moreau S."/>
            <person name="Carrere S."/>
            <person name="Blein T."/>
            <person name="Jardinaud M.F."/>
            <person name="Latrasse D."/>
            <person name="Zouine M."/>
            <person name="Zahm M."/>
            <person name="Kreplak J."/>
            <person name="Mayjonade B."/>
            <person name="Satge C."/>
            <person name="Perez M."/>
            <person name="Cauet S."/>
            <person name="Marande W."/>
            <person name="Chantry-Darmon C."/>
            <person name="Lopez-Roques C."/>
            <person name="Bouchez O."/>
            <person name="Berard A."/>
            <person name="Debelle F."/>
            <person name="Munos S."/>
            <person name="Bendahmane A."/>
            <person name="Berges H."/>
            <person name="Niebel A."/>
            <person name="Buitink J."/>
            <person name="Frugier F."/>
            <person name="Benhamed M."/>
            <person name="Crespi M."/>
            <person name="Gouzy J."/>
            <person name="Gamas P."/>
        </authorList>
    </citation>
    <scope>NUCLEOTIDE SEQUENCE [LARGE SCALE GENOMIC DNA]</scope>
    <source>
        <strain evidence="9">cv. Jemalong A17</strain>
    </source>
</reference>
<feature type="domain" description="MBD" evidence="7">
    <location>
        <begin position="12"/>
        <end position="86"/>
    </location>
</feature>
<dbReference type="InterPro" id="IPR001739">
    <property type="entry name" value="Methyl_CpG_DNA-bd"/>
</dbReference>
<gene>
    <name evidence="8" type="ORF">MtrunA17_Chr3g0091651</name>
</gene>
<dbReference type="InterPro" id="IPR016177">
    <property type="entry name" value="DNA-bd_dom_sf"/>
</dbReference>
<accession>A0A396IP18</accession>
<dbReference type="GO" id="GO:0003677">
    <property type="term" value="F:DNA binding"/>
    <property type="evidence" value="ECO:0007669"/>
    <property type="project" value="UniProtKB-KW"/>
</dbReference>
<keyword evidence="2" id="KW-0805">Transcription regulation</keyword>
<comment type="caution">
    <text evidence="8">The sequence shown here is derived from an EMBL/GenBank/DDBJ whole genome shotgun (WGS) entry which is preliminary data.</text>
</comment>
<keyword evidence="3 8" id="KW-0238">DNA-binding</keyword>
<dbReference type="CDD" id="cd01396">
    <property type="entry name" value="MeCP2_MBD"/>
    <property type="match status" value="1"/>
</dbReference>
<keyword evidence="4" id="KW-0804">Transcription</keyword>
<dbReference type="GO" id="GO:0005634">
    <property type="term" value="C:nucleus"/>
    <property type="evidence" value="ECO:0007669"/>
    <property type="project" value="UniProtKB-SubCell"/>
</dbReference>
<dbReference type="EMBL" id="PSQE01000003">
    <property type="protein sequence ID" value="RHN66488.1"/>
    <property type="molecule type" value="Genomic_DNA"/>
</dbReference>
<dbReference type="SUPFAM" id="SSF54171">
    <property type="entry name" value="DNA-binding domain"/>
    <property type="match status" value="1"/>
</dbReference>
<dbReference type="AlphaFoldDB" id="A0A396IP18"/>
<dbReference type="Proteomes" id="UP000265566">
    <property type="component" value="Chromosome 3"/>
</dbReference>
<dbReference type="Gramene" id="rna14488">
    <property type="protein sequence ID" value="RHN66488.1"/>
    <property type="gene ID" value="gene14488"/>
</dbReference>
<organism evidence="8 9">
    <name type="scientific">Medicago truncatula</name>
    <name type="common">Barrel medic</name>
    <name type="synonym">Medicago tribuloides</name>
    <dbReference type="NCBI Taxonomy" id="3880"/>
    <lineage>
        <taxon>Eukaryota</taxon>
        <taxon>Viridiplantae</taxon>
        <taxon>Streptophyta</taxon>
        <taxon>Embryophyta</taxon>
        <taxon>Tracheophyta</taxon>
        <taxon>Spermatophyta</taxon>
        <taxon>Magnoliopsida</taxon>
        <taxon>eudicotyledons</taxon>
        <taxon>Gunneridae</taxon>
        <taxon>Pentapetalae</taxon>
        <taxon>rosids</taxon>
        <taxon>fabids</taxon>
        <taxon>Fabales</taxon>
        <taxon>Fabaceae</taxon>
        <taxon>Papilionoideae</taxon>
        <taxon>50 kb inversion clade</taxon>
        <taxon>NPAAA clade</taxon>
        <taxon>Hologalegina</taxon>
        <taxon>IRL clade</taxon>
        <taxon>Trifolieae</taxon>
        <taxon>Medicago</taxon>
    </lineage>
</organism>
<evidence type="ECO:0000313" key="9">
    <source>
        <dbReference type="Proteomes" id="UP000265566"/>
    </source>
</evidence>
<keyword evidence="5" id="KW-0539">Nucleus</keyword>
<proteinExistence type="predicted"/>
<evidence type="ECO:0000256" key="3">
    <source>
        <dbReference type="ARBA" id="ARBA00023125"/>
    </source>
</evidence>
<dbReference type="PROSITE" id="PS50982">
    <property type="entry name" value="MBD"/>
    <property type="match status" value="1"/>
</dbReference>
<evidence type="ECO:0000313" key="8">
    <source>
        <dbReference type="EMBL" id="RHN66488.1"/>
    </source>
</evidence>
<evidence type="ECO:0000256" key="6">
    <source>
        <dbReference type="SAM" id="MobiDB-lite"/>
    </source>
</evidence>
<dbReference type="PANTHER" id="PTHR12396:SF0">
    <property type="entry name" value="METHYL-CPG BINDING DOMAIN PROTEIN-LIKE, ISOFORM C"/>
    <property type="match status" value="1"/>
</dbReference>
<evidence type="ECO:0000256" key="5">
    <source>
        <dbReference type="ARBA" id="ARBA00023242"/>
    </source>
</evidence>
<evidence type="ECO:0000256" key="2">
    <source>
        <dbReference type="ARBA" id="ARBA00023015"/>
    </source>
</evidence>
<protein>
    <submittedName>
        <fullName evidence="8">Putative DNA-binding domain-containing protein</fullName>
    </submittedName>
</protein>
<evidence type="ECO:0000259" key="7">
    <source>
        <dbReference type="PROSITE" id="PS50982"/>
    </source>
</evidence>
<dbReference type="Gene3D" id="3.30.890.10">
    <property type="entry name" value="Methyl-cpg-binding Protein 2, Chain A"/>
    <property type="match status" value="1"/>
</dbReference>
<dbReference type="SMART" id="SM00391">
    <property type="entry name" value="MBD"/>
    <property type="match status" value="1"/>
</dbReference>
<evidence type="ECO:0000256" key="4">
    <source>
        <dbReference type="ARBA" id="ARBA00023163"/>
    </source>
</evidence>
<name>A0A396IP18_MEDTR</name>
<evidence type="ECO:0000256" key="1">
    <source>
        <dbReference type="ARBA" id="ARBA00004123"/>
    </source>
</evidence>
<feature type="region of interest" description="Disordered" evidence="6">
    <location>
        <begin position="87"/>
        <end position="126"/>
    </location>
</feature>